<evidence type="ECO:0000256" key="12">
    <source>
        <dbReference type="ARBA" id="ARBA00023180"/>
    </source>
</evidence>
<dbReference type="PROSITE" id="PS50222">
    <property type="entry name" value="EF_HAND_2"/>
    <property type="match status" value="2"/>
</dbReference>
<dbReference type="Gene3D" id="1.10.238.10">
    <property type="entry name" value="EF-hand"/>
    <property type="match status" value="1"/>
</dbReference>
<dbReference type="OMA" id="DEIMMEM"/>
<dbReference type="InterPro" id="IPR018247">
    <property type="entry name" value="EF_Hand_1_Ca_BS"/>
</dbReference>
<name>A0A1Q9CIX3_SYMMI</name>
<keyword evidence="5" id="KW-0107">Calcium channel</keyword>
<evidence type="ECO:0000256" key="11">
    <source>
        <dbReference type="ARBA" id="ARBA00023136"/>
    </source>
</evidence>
<dbReference type="CDD" id="cd00051">
    <property type="entry name" value="EFh"/>
    <property type="match status" value="1"/>
</dbReference>
<evidence type="ECO:0000256" key="9">
    <source>
        <dbReference type="ARBA" id="ARBA00022989"/>
    </source>
</evidence>
<dbReference type="SMART" id="SM00054">
    <property type="entry name" value="EFh"/>
    <property type="match status" value="2"/>
</dbReference>
<dbReference type="Pfam" id="PF13499">
    <property type="entry name" value="EF-hand_7"/>
    <property type="match status" value="1"/>
</dbReference>
<dbReference type="InterPro" id="IPR050599">
    <property type="entry name" value="VDCC_alpha-1_subunit"/>
</dbReference>
<comment type="caution">
    <text evidence="17">The sequence shown here is derived from an EMBL/GenBank/DDBJ whole genome shotgun (WGS) entry which is preliminary data.</text>
</comment>
<dbReference type="PANTHER" id="PTHR45628">
    <property type="entry name" value="VOLTAGE-DEPENDENT CALCIUM CHANNEL TYPE A SUBUNIT ALPHA-1"/>
    <property type="match status" value="1"/>
</dbReference>
<evidence type="ECO:0000256" key="3">
    <source>
        <dbReference type="ARBA" id="ARBA00022553"/>
    </source>
</evidence>
<keyword evidence="6 15" id="KW-0812">Transmembrane</keyword>
<dbReference type="SUPFAM" id="SSF47473">
    <property type="entry name" value="EF-hand"/>
    <property type="match status" value="1"/>
</dbReference>
<dbReference type="InterPro" id="IPR005821">
    <property type="entry name" value="Ion_trans_dom"/>
</dbReference>
<proteinExistence type="predicted"/>
<evidence type="ECO:0000256" key="2">
    <source>
        <dbReference type="ARBA" id="ARBA00022448"/>
    </source>
</evidence>
<evidence type="ECO:0000256" key="14">
    <source>
        <dbReference type="SAM" id="MobiDB-lite"/>
    </source>
</evidence>
<keyword evidence="11 15" id="KW-0472">Membrane</keyword>
<dbReference type="SUPFAM" id="SSF81324">
    <property type="entry name" value="Voltage-gated potassium channels"/>
    <property type="match status" value="1"/>
</dbReference>
<sequence length="556" mass="61966">MLEPVPVAAAAGETVRPSRAERLKTVFEAPSQDNLDKDSPHTNAACSKLRGAASDLITWSVQPYNVDIELPDSDDEDNNKNGEANKEPVAKLTMREKLRKLVTSNGFEAMSCTLISINLIFLGVQADCQKGCSSFTVAMIGTLDESFTALFLVEWCLCVAAHGTSYFSTASNWLDTFIVWVVGVFLLWIAPLVFGAEGLAAFQAIRAIRGMRSLRSFRVLRHFQSFRMLLTGFLGTIFTLAACILMIFLTDLTFGIISVDIIGRDSRWGTAPEGTAAWYFQNGLVQASLTMSRFIFSDNAVSLIEELQETQPFIWIYCFAFMAIAAYVILNLVTATICDKAQAIVNENEAERLFEMRMEEKRNMKDLKHIFEVLDEDGSGLVTTEEFDAAFEIQRCRDKFFLLGFEEEEMKQLFRVLDDDGQGELSVSEFLKGMAQVQGDADSKAMLVASKTMEKVKVAYEKVMGAKGGTASMELRQTIRSEPTLDEQLTSLESYAMARLDRIDELLRSFHAKADSFERKLRTIESLPPPPAPDGKAKSGEAEPADDEIMMEMDEL</sequence>
<keyword evidence="2" id="KW-0813">Transport</keyword>
<gene>
    <name evidence="17" type="primary">Scn3a</name>
    <name evidence="17" type="ORF">AK812_SmicGene36439</name>
</gene>
<keyword evidence="9 15" id="KW-1133">Transmembrane helix</keyword>
<evidence type="ECO:0000256" key="13">
    <source>
        <dbReference type="ARBA" id="ARBA00023303"/>
    </source>
</evidence>
<dbReference type="AlphaFoldDB" id="A0A1Q9CIX3"/>
<dbReference type="Gene3D" id="1.10.287.70">
    <property type="match status" value="1"/>
</dbReference>
<protein>
    <submittedName>
        <fullName evidence="17">Sodium channel protein type 3 subunit alpha</fullName>
    </submittedName>
</protein>
<evidence type="ECO:0000313" key="17">
    <source>
        <dbReference type="EMBL" id="OLP82856.1"/>
    </source>
</evidence>
<dbReference type="OrthoDB" id="26525at2759"/>
<dbReference type="Pfam" id="PF00520">
    <property type="entry name" value="Ion_trans"/>
    <property type="match status" value="1"/>
</dbReference>
<evidence type="ECO:0000256" key="15">
    <source>
        <dbReference type="SAM" id="Phobius"/>
    </source>
</evidence>
<comment type="subcellular location">
    <subcellularLocation>
        <location evidence="1">Membrane</location>
        <topology evidence="1">Multi-pass membrane protein</topology>
    </subcellularLocation>
</comment>
<dbReference type="GO" id="GO:0005509">
    <property type="term" value="F:calcium ion binding"/>
    <property type="evidence" value="ECO:0007669"/>
    <property type="project" value="InterPro"/>
</dbReference>
<evidence type="ECO:0000256" key="5">
    <source>
        <dbReference type="ARBA" id="ARBA00022673"/>
    </source>
</evidence>
<feature type="transmembrane region" description="Helical" evidence="15">
    <location>
        <begin position="226"/>
        <end position="249"/>
    </location>
</feature>
<accession>A0A1Q9CIX3</accession>
<evidence type="ECO:0000256" key="10">
    <source>
        <dbReference type="ARBA" id="ARBA00023065"/>
    </source>
</evidence>
<evidence type="ECO:0000259" key="16">
    <source>
        <dbReference type="PROSITE" id="PS50222"/>
    </source>
</evidence>
<dbReference type="EMBL" id="LSRX01001160">
    <property type="protein sequence ID" value="OLP82856.1"/>
    <property type="molecule type" value="Genomic_DNA"/>
</dbReference>
<dbReference type="PANTHER" id="PTHR45628:SF7">
    <property type="entry name" value="VOLTAGE-DEPENDENT CALCIUM CHANNEL TYPE A SUBUNIT ALPHA-1"/>
    <property type="match status" value="1"/>
</dbReference>
<feature type="transmembrane region" description="Helical" evidence="15">
    <location>
        <begin position="177"/>
        <end position="205"/>
    </location>
</feature>
<evidence type="ECO:0000256" key="7">
    <source>
        <dbReference type="ARBA" id="ARBA00022837"/>
    </source>
</evidence>
<dbReference type="GO" id="GO:0008331">
    <property type="term" value="F:high voltage-gated calcium channel activity"/>
    <property type="evidence" value="ECO:0007669"/>
    <property type="project" value="TreeGrafter"/>
</dbReference>
<evidence type="ECO:0000256" key="1">
    <source>
        <dbReference type="ARBA" id="ARBA00004141"/>
    </source>
</evidence>
<dbReference type="InterPro" id="IPR002048">
    <property type="entry name" value="EF_hand_dom"/>
</dbReference>
<dbReference type="GO" id="GO:0098703">
    <property type="term" value="P:calcium ion import across plasma membrane"/>
    <property type="evidence" value="ECO:0007669"/>
    <property type="project" value="TreeGrafter"/>
</dbReference>
<evidence type="ECO:0000256" key="4">
    <source>
        <dbReference type="ARBA" id="ARBA00022568"/>
    </source>
</evidence>
<keyword evidence="4" id="KW-0109">Calcium transport</keyword>
<dbReference type="InterPro" id="IPR027359">
    <property type="entry name" value="Volt_channel_dom_sf"/>
</dbReference>
<feature type="region of interest" description="Disordered" evidence="14">
    <location>
        <begin position="521"/>
        <end position="556"/>
    </location>
</feature>
<dbReference type="GO" id="GO:0005891">
    <property type="term" value="C:voltage-gated calcium channel complex"/>
    <property type="evidence" value="ECO:0007669"/>
    <property type="project" value="TreeGrafter"/>
</dbReference>
<feature type="domain" description="EF-hand" evidence="16">
    <location>
        <begin position="405"/>
        <end position="440"/>
    </location>
</feature>
<feature type="region of interest" description="Disordered" evidence="14">
    <location>
        <begin position="68"/>
        <end position="88"/>
    </location>
</feature>
<dbReference type="PROSITE" id="PS00018">
    <property type="entry name" value="EF_HAND_1"/>
    <property type="match status" value="1"/>
</dbReference>
<feature type="compositionally biased region" description="Acidic residues" evidence="14">
    <location>
        <begin position="543"/>
        <end position="556"/>
    </location>
</feature>
<dbReference type="Proteomes" id="UP000186817">
    <property type="component" value="Unassembled WGS sequence"/>
</dbReference>
<dbReference type="InterPro" id="IPR011992">
    <property type="entry name" value="EF-hand-dom_pair"/>
</dbReference>
<keyword evidence="8" id="KW-0851">Voltage-gated channel</keyword>
<feature type="domain" description="EF-hand" evidence="16">
    <location>
        <begin position="362"/>
        <end position="397"/>
    </location>
</feature>
<dbReference type="Gene3D" id="1.20.120.350">
    <property type="entry name" value="Voltage-gated potassium channels. Chain C"/>
    <property type="match status" value="1"/>
</dbReference>
<feature type="transmembrane region" description="Helical" evidence="15">
    <location>
        <begin position="313"/>
        <end position="333"/>
    </location>
</feature>
<evidence type="ECO:0000256" key="6">
    <source>
        <dbReference type="ARBA" id="ARBA00022692"/>
    </source>
</evidence>
<evidence type="ECO:0000256" key="8">
    <source>
        <dbReference type="ARBA" id="ARBA00022882"/>
    </source>
</evidence>
<keyword evidence="18" id="KW-1185">Reference proteome</keyword>
<evidence type="ECO:0000313" key="18">
    <source>
        <dbReference type="Proteomes" id="UP000186817"/>
    </source>
</evidence>
<keyword evidence="3" id="KW-0597">Phosphoprotein</keyword>
<organism evidence="17 18">
    <name type="scientific">Symbiodinium microadriaticum</name>
    <name type="common">Dinoflagellate</name>
    <name type="synonym">Zooxanthella microadriatica</name>
    <dbReference type="NCBI Taxonomy" id="2951"/>
    <lineage>
        <taxon>Eukaryota</taxon>
        <taxon>Sar</taxon>
        <taxon>Alveolata</taxon>
        <taxon>Dinophyceae</taxon>
        <taxon>Suessiales</taxon>
        <taxon>Symbiodiniaceae</taxon>
        <taxon>Symbiodinium</taxon>
    </lineage>
</organism>
<keyword evidence="12" id="KW-0325">Glycoprotein</keyword>
<feature type="compositionally biased region" description="Basic and acidic residues" evidence="14">
    <location>
        <begin position="78"/>
        <end position="88"/>
    </location>
</feature>
<reference evidence="17 18" key="1">
    <citation type="submission" date="2016-02" db="EMBL/GenBank/DDBJ databases">
        <title>Genome analysis of coral dinoflagellate symbionts highlights evolutionary adaptations to a symbiotic lifestyle.</title>
        <authorList>
            <person name="Aranda M."/>
            <person name="Li Y."/>
            <person name="Liew Y.J."/>
            <person name="Baumgarten S."/>
            <person name="Simakov O."/>
            <person name="Wilson M."/>
            <person name="Piel J."/>
            <person name="Ashoor H."/>
            <person name="Bougouffa S."/>
            <person name="Bajic V.B."/>
            <person name="Ryu T."/>
            <person name="Ravasi T."/>
            <person name="Bayer T."/>
            <person name="Micklem G."/>
            <person name="Kim H."/>
            <person name="Bhak J."/>
            <person name="Lajeunesse T.C."/>
            <person name="Voolstra C.R."/>
        </authorList>
    </citation>
    <scope>NUCLEOTIDE SEQUENCE [LARGE SCALE GENOMIC DNA]</scope>
    <source>
        <strain evidence="17 18">CCMP2467</strain>
    </source>
</reference>
<keyword evidence="13 17" id="KW-0407">Ion channel</keyword>
<keyword evidence="7" id="KW-0106">Calcium</keyword>
<keyword evidence="10" id="KW-0406">Ion transport</keyword>